<feature type="compositionally biased region" description="Basic and acidic residues" evidence="1">
    <location>
        <begin position="802"/>
        <end position="811"/>
    </location>
</feature>
<feature type="region of interest" description="Disordered" evidence="1">
    <location>
        <begin position="93"/>
        <end position="124"/>
    </location>
</feature>
<dbReference type="EMBL" id="NCSJ02000002">
    <property type="protein sequence ID" value="RFU36131.1"/>
    <property type="molecule type" value="Genomic_DNA"/>
</dbReference>
<proteinExistence type="predicted"/>
<feature type="non-terminal residue" evidence="2">
    <location>
        <position position="1"/>
    </location>
</feature>
<dbReference type="OrthoDB" id="4156126at2759"/>
<gene>
    <name evidence="2" type="ORF">B7463_g261</name>
</gene>
<sequence length="1046" mass="116740">MQDQNPYPANADMLKQNLSGYGNVSNFPREFEGMLKTRAETGGTDPFSVRKASDTQRLCNAKRNKWIHECHEPHPQHPSPPLSVAPTAMDYEMHQKTHSKAKSTYQEPTNPKTPNNPDFSSVPVMQNKRSYNSLAKSKYSNSQGQSSSIPYIYPPETKLPSLPPISPGQPVHHQLNHNQRAAIISTPNNKSFERSLSQSFPRARRVTAPPILCQTTYKRRNTCVTSLQSSQQTRNLNRSLTGGVVSTLQNNSLSAISSISRRVSSTVPLFYDYSEEFETENLNLQEETNPIFDADSLSIPNQQSFKSTSSCPGNYNDNYVSLDTLSNTALFIPIQTTIHKNGVPSYSKVIPELIPLDNQSRLDNRSRKVTPNRKFEKTKFGLTPGQIYQHRTAVIGCGGYSIPIHAHQTIENLDIGTSNTVIPTLTKERNEDKNIVLRSLVTSMSSGREATLNSTPANLRVNSATSTEQIMNSHTRVQSQDDMNINLRPLQVLTCGFDSVPGSGVGYSGTNPTESAGTKLDGVDESKRFCSLNEGVSKSDVPLRLDLLEDVNSSKMDEQVSHTCDVPARTPMISPTLPDETLLCGESRVSNSSSLYTPSPRLSNSGMIGNLQDLGILKDPNYYFRPQKMADTHNSLDVYSGSQSIRDVDCKKLVSHSELSILSPKPISLVEQSRLKNSIPQLTKLVPSSSHLSFHSTASTQPRTLPKASVVDSLLPFQDSSSASVQGPVEGESLEQDPNFRQITNSMTQITFLAENITEHNELSSENQPPFSSPSKFRLKRRHPKTLNSSFHLGSITQPEHSSSRTSEHEEHIKYAKFRLRNIRNFQSGHGTVRVKRPPERVGVRSCWYQSHPRDLFTTPSGLDSVLRKGSDRISRQKTNPTSIRRPEVRSRQPSSESTSSNQSHHQMQEPEGLSRHLSKPSGPRDAVEIQSYFSADTGHIQGYPILRKKLSNFRHRILAPFALHQSRDSTLINVVSSQPQECTENSLPSQDIGQPMSMPMSEHNESPMKYKAHPNRLNFKVSRWIKEARMVITNRRTHKHGHTAL</sequence>
<feature type="compositionally biased region" description="Polar residues" evidence="1">
    <location>
        <begin position="102"/>
        <end position="124"/>
    </location>
</feature>
<dbReference type="STRING" id="5539.A0A3E2HT51"/>
<evidence type="ECO:0000256" key="1">
    <source>
        <dbReference type="SAM" id="MobiDB-lite"/>
    </source>
</evidence>
<dbReference type="AlphaFoldDB" id="A0A3E2HT51"/>
<feature type="region of interest" description="Disordered" evidence="1">
    <location>
        <begin position="719"/>
        <end position="739"/>
    </location>
</feature>
<feature type="region of interest" description="Disordered" evidence="1">
    <location>
        <begin position="787"/>
        <end position="811"/>
    </location>
</feature>
<dbReference type="Proteomes" id="UP000258309">
    <property type="component" value="Unassembled WGS sequence"/>
</dbReference>
<reference evidence="2 3" key="1">
    <citation type="submission" date="2018-05" db="EMBL/GenBank/DDBJ databases">
        <title>Draft genome sequence of Scytalidium lignicola DSM 105466, a ubiquitous saprotrophic fungus.</title>
        <authorList>
            <person name="Buettner E."/>
            <person name="Gebauer A.M."/>
            <person name="Hofrichter M."/>
            <person name="Liers C."/>
            <person name="Kellner H."/>
        </authorList>
    </citation>
    <scope>NUCLEOTIDE SEQUENCE [LARGE SCALE GENOMIC DNA]</scope>
    <source>
        <strain evidence="2 3">DSM 105466</strain>
    </source>
</reference>
<protein>
    <submittedName>
        <fullName evidence="2">Uncharacterized protein</fullName>
    </submittedName>
</protein>
<organism evidence="2 3">
    <name type="scientific">Scytalidium lignicola</name>
    <name type="common">Hyphomycete</name>
    <dbReference type="NCBI Taxonomy" id="5539"/>
    <lineage>
        <taxon>Eukaryota</taxon>
        <taxon>Fungi</taxon>
        <taxon>Dikarya</taxon>
        <taxon>Ascomycota</taxon>
        <taxon>Pezizomycotina</taxon>
        <taxon>Leotiomycetes</taxon>
        <taxon>Leotiomycetes incertae sedis</taxon>
        <taxon>Scytalidium</taxon>
    </lineage>
</organism>
<keyword evidence="3" id="KW-1185">Reference proteome</keyword>
<feature type="region of interest" description="Disordered" evidence="1">
    <location>
        <begin position="859"/>
        <end position="925"/>
    </location>
</feature>
<feature type="compositionally biased region" description="Polar residues" evidence="1">
    <location>
        <begin position="787"/>
        <end position="799"/>
    </location>
</feature>
<evidence type="ECO:0000313" key="3">
    <source>
        <dbReference type="Proteomes" id="UP000258309"/>
    </source>
</evidence>
<name>A0A3E2HT51_SCYLI</name>
<accession>A0A3E2HT51</accession>
<feature type="compositionally biased region" description="Low complexity" evidence="1">
    <location>
        <begin position="892"/>
        <end position="904"/>
    </location>
</feature>
<feature type="compositionally biased region" description="Basic and acidic residues" evidence="1">
    <location>
        <begin position="866"/>
        <end position="875"/>
    </location>
</feature>
<evidence type="ECO:0000313" key="2">
    <source>
        <dbReference type="EMBL" id="RFU36131.1"/>
    </source>
</evidence>
<comment type="caution">
    <text evidence="2">The sequence shown here is derived from an EMBL/GenBank/DDBJ whole genome shotgun (WGS) entry which is preliminary data.</text>
</comment>
<feature type="non-terminal residue" evidence="2">
    <location>
        <position position="1046"/>
    </location>
</feature>